<feature type="domain" description="Enoyl reductase (ER)" evidence="1">
    <location>
        <begin position="14"/>
        <end position="326"/>
    </location>
</feature>
<keyword evidence="3" id="KW-1185">Reference proteome</keyword>
<dbReference type="RefSeq" id="WP_109250314.1">
    <property type="nucleotide sequence ID" value="NZ_QCXQ01000002.1"/>
</dbReference>
<sequence>MGPFNAIVAREFEDTVTYQREQVTLADLSQGSVLIKVAYSDVNYKDMLALSAHGGVVRHYPFIPGIDLSGTVVASESDQLLVGQKVLVTGFQMGMSHTGGYAQYARVPADWVVPLPTGLTSREAMVLGTAGFTAALSIQRLEQAGMTVAQQPRILVTGATGGVGSVALKILLKAGYRNVTALVHRDNQIQVAKQLGAPQVVTSTTQFASRKPLQSAAFDFIVDTVGGDTLAQALTQVAYAGWVSTCGNAGGAVLTTTVLPFILRGVNLLGIDSVNVPMKDRLPVWQKLATEWNVTGTVLVNEISPAELSETVRALREGTHLGRTLLRCQEV</sequence>
<dbReference type="SMART" id="SM00829">
    <property type="entry name" value="PKS_ER"/>
    <property type="match status" value="1"/>
</dbReference>
<dbReference type="InterPro" id="IPR013154">
    <property type="entry name" value="ADH-like_N"/>
</dbReference>
<dbReference type="Pfam" id="PF00107">
    <property type="entry name" value="ADH_zinc_N"/>
    <property type="match status" value="1"/>
</dbReference>
<evidence type="ECO:0000313" key="2">
    <source>
        <dbReference type="EMBL" id="PWG00367.1"/>
    </source>
</evidence>
<dbReference type="OrthoDB" id="9782155at2"/>
<evidence type="ECO:0000259" key="1">
    <source>
        <dbReference type="SMART" id="SM00829"/>
    </source>
</evidence>
<dbReference type="InterPro" id="IPR051397">
    <property type="entry name" value="Zn-ADH-like_protein"/>
</dbReference>
<accession>A0A2V1MZG0</accession>
<dbReference type="SUPFAM" id="SSF51735">
    <property type="entry name" value="NAD(P)-binding Rossmann-fold domains"/>
    <property type="match status" value="1"/>
</dbReference>
<dbReference type="PANTHER" id="PTHR43677:SF1">
    <property type="entry name" value="ACRYLYL-COA REDUCTASE ACUI-RELATED"/>
    <property type="match status" value="1"/>
</dbReference>
<protein>
    <submittedName>
        <fullName evidence="2">NADPH:quinone reductase</fullName>
    </submittedName>
</protein>
<dbReference type="AlphaFoldDB" id="A0A2V1MZG0"/>
<dbReference type="PANTHER" id="PTHR43677">
    <property type="entry name" value="SHORT-CHAIN DEHYDROGENASE/REDUCTASE"/>
    <property type="match status" value="1"/>
</dbReference>
<dbReference type="Gene3D" id="3.90.180.10">
    <property type="entry name" value="Medium-chain alcohol dehydrogenases, catalytic domain"/>
    <property type="match status" value="1"/>
</dbReference>
<evidence type="ECO:0000313" key="3">
    <source>
        <dbReference type="Proteomes" id="UP000245080"/>
    </source>
</evidence>
<dbReference type="GO" id="GO:0043957">
    <property type="term" value="F:acryloyl-CoA reductase (NADPH) activity"/>
    <property type="evidence" value="ECO:0007669"/>
    <property type="project" value="TreeGrafter"/>
</dbReference>
<reference evidence="2 3" key="1">
    <citation type="journal article" date="2018" name="Int. J. Syst. Evol. Microbiol.">
        <title>Lactobacillus bambusae sp. nov., isolated from a traditional fermented Ma-bamboo shoots of Taiwan.</title>
        <authorList>
            <person name="Wang L.-T."/>
        </authorList>
    </citation>
    <scope>NUCLEOTIDE SEQUENCE [LARGE SCALE GENOMIC DNA]</scope>
    <source>
        <strain evidence="2 3">BS-W1</strain>
    </source>
</reference>
<dbReference type="EMBL" id="QCXQ01000002">
    <property type="protein sequence ID" value="PWG00367.1"/>
    <property type="molecule type" value="Genomic_DNA"/>
</dbReference>
<dbReference type="NCBIfam" id="TIGR02823">
    <property type="entry name" value="oxido_YhdH"/>
    <property type="match status" value="1"/>
</dbReference>
<name>A0A2V1MZG0_9LACO</name>
<dbReference type="SUPFAM" id="SSF50129">
    <property type="entry name" value="GroES-like"/>
    <property type="match status" value="1"/>
</dbReference>
<dbReference type="InterPro" id="IPR011032">
    <property type="entry name" value="GroES-like_sf"/>
</dbReference>
<dbReference type="InterPro" id="IPR036291">
    <property type="entry name" value="NAD(P)-bd_dom_sf"/>
</dbReference>
<dbReference type="InterPro" id="IPR020843">
    <property type="entry name" value="ER"/>
</dbReference>
<dbReference type="Gene3D" id="3.40.50.720">
    <property type="entry name" value="NAD(P)-binding Rossmann-like Domain"/>
    <property type="match status" value="1"/>
</dbReference>
<dbReference type="InterPro" id="IPR013149">
    <property type="entry name" value="ADH-like_C"/>
</dbReference>
<dbReference type="CDD" id="cd05280">
    <property type="entry name" value="MDR_yhdh_yhfp"/>
    <property type="match status" value="1"/>
</dbReference>
<organism evidence="2 3">
    <name type="scientific">Levilactobacillus bambusae</name>
    <dbReference type="NCBI Taxonomy" id="2024736"/>
    <lineage>
        <taxon>Bacteria</taxon>
        <taxon>Bacillati</taxon>
        <taxon>Bacillota</taxon>
        <taxon>Bacilli</taxon>
        <taxon>Lactobacillales</taxon>
        <taxon>Lactobacillaceae</taxon>
        <taxon>Levilactobacillus</taxon>
    </lineage>
</organism>
<comment type="caution">
    <text evidence="2">The sequence shown here is derived from an EMBL/GenBank/DDBJ whole genome shotgun (WGS) entry which is preliminary data.</text>
</comment>
<proteinExistence type="predicted"/>
<gene>
    <name evidence="2" type="ORF">DCM90_05405</name>
</gene>
<dbReference type="InterPro" id="IPR014188">
    <property type="entry name" value="Acrylyl-CoA_reductase_AcuI"/>
</dbReference>
<dbReference type="Proteomes" id="UP000245080">
    <property type="component" value="Unassembled WGS sequence"/>
</dbReference>
<dbReference type="Pfam" id="PF08240">
    <property type="entry name" value="ADH_N"/>
    <property type="match status" value="1"/>
</dbReference>